<evidence type="ECO:0000313" key="3">
    <source>
        <dbReference type="EMBL" id="CAG8960772.1"/>
    </source>
</evidence>
<name>A0A9N9Q0I0_9HELO</name>
<feature type="compositionally biased region" description="Polar residues" evidence="2">
    <location>
        <begin position="338"/>
        <end position="353"/>
    </location>
</feature>
<feature type="coiled-coil region" evidence="1">
    <location>
        <begin position="188"/>
        <end position="229"/>
    </location>
</feature>
<reference evidence="3" key="1">
    <citation type="submission" date="2021-07" db="EMBL/GenBank/DDBJ databases">
        <authorList>
            <person name="Durling M."/>
        </authorList>
    </citation>
    <scope>NUCLEOTIDE SEQUENCE</scope>
</reference>
<proteinExistence type="predicted"/>
<keyword evidence="4" id="KW-1185">Reference proteome</keyword>
<evidence type="ECO:0000256" key="1">
    <source>
        <dbReference type="SAM" id="Coils"/>
    </source>
</evidence>
<feature type="coiled-coil region" evidence="1">
    <location>
        <begin position="97"/>
        <end position="131"/>
    </location>
</feature>
<dbReference type="AlphaFoldDB" id="A0A9N9Q0I0"/>
<protein>
    <submittedName>
        <fullName evidence="3">Uncharacterized protein</fullName>
    </submittedName>
</protein>
<comment type="caution">
    <text evidence="3">The sequence shown here is derived from an EMBL/GenBank/DDBJ whole genome shotgun (WGS) entry which is preliminary data.</text>
</comment>
<evidence type="ECO:0000256" key="2">
    <source>
        <dbReference type="SAM" id="MobiDB-lite"/>
    </source>
</evidence>
<feature type="region of interest" description="Disordered" evidence="2">
    <location>
        <begin position="329"/>
        <end position="357"/>
    </location>
</feature>
<accession>A0A9N9Q0I0</accession>
<gene>
    <name evidence="3" type="ORF">HYFRA_00002309</name>
</gene>
<organism evidence="3 4">
    <name type="scientific">Hymenoscyphus fraxineus</name>
    <dbReference type="NCBI Taxonomy" id="746836"/>
    <lineage>
        <taxon>Eukaryota</taxon>
        <taxon>Fungi</taxon>
        <taxon>Dikarya</taxon>
        <taxon>Ascomycota</taxon>
        <taxon>Pezizomycotina</taxon>
        <taxon>Leotiomycetes</taxon>
        <taxon>Helotiales</taxon>
        <taxon>Helotiaceae</taxon>
        <taxon>Hymenoscyphus</taxon>
    </lineage>
</organism>
<dbReference type="Proteomes" id="UP000696280">
    <property type="component" value="Unassembled WGS sequence"/>
</dbReference>
<feature type="coiled-coil region" evidence="1">
    <location>
        <begin position="497"/>
        <end position="537"/>
    </location>
</feature>
<sequence>MQSGRSHVGPNPNLGHQLLMQARHGLWVREQELAAEKRGREADRQKYLKLCTEFEKAKAYAIKYENSYIELVKNRDLYKKDFEDLRDAKPENPALLKKQIAQAEQKHQEDIGKLEKKIEALLNQIRDKDNCAASTVAATGAGKVGAPKQEAVGQLYSHDGTSEARRVDEESPAWKALNDQNATLIAQCATLNDDNAALRQHIDKLQQLLESQQKATEAAEQKASSLDTQFTSSDRDIVMGESSTADQVADSVDIKRQFEEQVLFMKRQCEEAVHIANTQARLVYNELQELKSRPAEVQVVYRERIVEVPAAPAAPPTLTLVGCVTSHSITPIEPTPSRPSASNTKSMATQTTAPVEPAPAQPVLSISSSMATQSTAPVEPTPSRPIITKSTATQTTAPVEPAPAQPVMSISRLMATQSTAPVEPMPAPQMVDNHSQTGCVQTSEGRNKPFTKTRVFKIMEKQEFSRQRALGRRYCDLMNEPNPDPVKYKEAIELAKKQNEEARLAGLERNKEREDKMKAQEELIKSQEMALKEYEDTMNRSLFSRIGRVMTWFMGPLSI</sequence>
<dbReference type="EMBL" id="CAJVRL010000103">
    <property type="protein sequence ID" value="CAG8960772.1"/>
    <property type="molecule type" value="Genomic_DNA"/>
</dbReference>
<evidence type="ECO:0000313" key="4">
    <source>
        <dbReference type="Proteomes" id="UP000696280"/>
    </source>
</evidence>
<keyword evidence="1" id="KW-0175">Coiled coil</keyword>